<gene>
    <name evidence="1" type="ORF">FSARC_4262</name>
</gene>
<accession>A0A8H4U291</accession>
<dbReference type="AlphaFoldDB" id="A0A8H4U291"/>
<dbReference type="EMBL" id="JABEXW010000202">
    <property type="protein sequence ID" value="KAF4968317.1"/>
    <property type="molecule type" value="Genomic_DNA"/>
</dbReference>
<evidence type="ECO:0000313" key="2">
    <source>
        <dbReference type="Proteomes" id="UP000622797"/>
    </source>
</evidence>
<reference evidence="1" key="1">
    <citation type="journal article" date="2020" name="BMC Genomics">
        <title>Correction to: Identification and distribution of gene clusters required for synthesis of sphingolipid metabolism inhibitors in diverse species of the filamentous fungus Fusarium.</title>
        <authorList>
            <person name="Kim H.S."/>
            <person name="Lohmar J.M."/>
            <person name="Busman M."/>
            <person name="Brown D.W."/>
            <person name="Naumann T.A."/>
            <person name="Divon H.H."/>
            <person name="Lysoe E."/>
            <person name="Uhlig S."/>
            <person name="Proctor R.H."/>
        </authorList>
    </citation>
    <scope>NUCLEOTIDE SEQUENCE</scope>
    <source>
        <strain evidence="1">NRRL 20472</strain>
    </source>
</reference>
<sequence>MLARRMPYHNKANSSGLFSLATPDPGRPIMIHEIYESTVCIKTRQEDTKITTPLQLAASEIDCLVKHLMNYFNSDPDNHDACKYLRYGNLQFYLFTIFKQDWDSDKHPGPMPFLLDQDFNDCIVEVGTFKHDLAPNPGQSYLPFARRKDAKAHFMLSINQEDKTVVSHWKDEEGGDAKAEDVAMFDWMTKELANSNAINAYDSWERIRVESYNWELCVYAGRKQIMEFAKVGIQPDQWRKPKIIPSQKLVLMRRHIREMVNFWHEAATAHIGHDTM</sequence>
<dbReference type="Proteomes" id="UP000622797">
    <property type="component" value="Unassembled WGS sequence"/>
</dbReference>
<keyword evidence="2" id="KW-1185">Reference proteome</keyword>
<name>A0A8H4U291_9HYPO</name>
<organism evidence="1 2">
    <name type="scientific">Fusarium sarcochroum</name>
    <dbReference type="NCBI Taxonomy" id="1208366"/>
    <lineage>
        <taxon>Eukaryota</taxon>
        <taxon>Fungi</taxon>
        <taxon>Dikarya</taxon>
        <taxon>Ascomycota</taxon>
        <taxon>Pezizomycotina</taxon>
        <taxon>Sordariomycetes</taxon>
        <taxon>Hypocreomycetidae</taxon>
        <taxon>Hypocreales</taxon>
        <taxon>Nectriaceae</taxon>
        <taxon>Fusarium</taxon>
        <taxon>Fusarium lateritium species complex</taxon>
    </lineage>
</organism>
<comment type="caution">
    <text evidence="1">The sequence shown here is derived from an EMBL/GenBank/DDBJ whole genome shotgun (WGS) entry which is preliminary data.</text>
</comment>
<reference evidence="1" key="2">
    <citation type="submission" date="2020-05" db="EMBL/GenBank/DDBJ databases">
        <authorList>
            <person name="Kim H.-S."/>
            <person name="Proctor R.H."/>
            <person name="Brown D.W."/>
        </authorList>
    </citation>
    <scope>NUCLEOTIDE SEQUENCE</scope>
    <source>
        <strain evidence="1">NRRL 20472</strain>
    </source>
</reference>
<proteinExistence type="predicted"/>
<dbReference type="OrthoDB" id="5028123at2759"/>
<evidence type="ECO:0000313" key="1">
    <source>
        <dbReference type="EMBL" id="KAF4968317.1"/>
    </source>
</evidence>
<protein>
    <submittedName>
        <fullName evidence="1">Uncharacterized protein</fullName>
    </submittedName>
</protein>